<evidence type="ECO:0000256" key="5">
    <source>
        <dbReference type="ARBA" id="ARBA00022741"/>
    </source>
</evidence>
<dbReference type="PROSITE" id="PS00178">
    <property type="entry name" value="AA_TRNA_LIGASE_I"/>
    <property type="match status" value="1"/>
</dbReference>
<dbReference type="InterPro" id="IPR033911">
    <property type="entry name" value="MetRS_core"/>
</dbReference>
<evidence type="ECO:0000256" key="7">
    <source>
        <dbReference type="ARBA" id="ARBA00022917"/>
    </source>
</evidence>
<name>A0A857C3L8_9HYPH</name>
<dbReference type="InterPro" id="IPR014729">
    <property type="entry name" value="Rossmann-like_a/b/a_fold"/>
</dbReference>
<dbReference type="OrthoDB" id="9810191at2"/>
<dbReference type="InterPro" id="IPR009080">
    <property type="entry name" value="tRNAsynth_Ia_anticodon-bd"/>
</dbReference>
<dbReference type="AlphaFoldDB" id="A0A857C3L8"/>
<dbReference type="GO" id="GO:0006431">
    <property type="term" value="P:methionyl-tRNA aminoacylation"/>
    <property type="evidence" value="ECO:0007669"/>
    <property type="project" value="UniProtKB-UniRule"/>
</dbReference>
<dbReference type="GO" id="GO:0005737">
    <property type="term" value="C:cytoplasm"/>
    <property type="evidence" value="ECO:0007669"/>
    <property type="project" value="UniProtKB-SubCell"/>
</dbReference>
<evidence type="ECO:0000259" key="12">
    <source>
        <dbReference type="Pfam" id="PF19303"/>
    </source>
</evidence>
<keyword evidence="8 10" id="KW-0030">Aminoacyl-tRNA synthetase</keyword>
<organism evidence="13 14">
    <name type="scientific">Stappia indica</name>
    <dbReference type="NCBI Taxonomy" id="538381"/>
    <lineage>
        <taxon>Bacteria</taxon>
        <taxon>Pseudomonadati</taxon>
        <taxon>Pseudomonadota</taxon>
        <taxon>Alphaproteobacteria</taxon>
        <taxon>Hyphomicrobiales</taxon>
        <taxon>Stappiaceae</taxon>
        <taxon>Stappia</taxon>
    </lineage>
</organism>
<evidence type="ECO:0000256" key="10">
    <source>
        <dbReference type="HAMAP-Rule" id="MF_01228"/>
    </source>
</evidence>
<comment type="subcellular location">
    <subcellularLocation>
        <location evidence="2 10">Cytoplasm</location>
    </subcellularLocation>
</comment>
<dbReference type="InterPro" id="IPR001412">
    <property type="entry name" value="aa-tRNA-synth_I_CS"/>
</dbReference>
<evidence type="ECO:0000256" key="4">
    <source>
        <dbReference type="ARBA" id="ARBA00022598"/>
    </source>
</evidence>
<keyword evidence="4 10" id="KW-0436">Ligase</keyword>
<keyword evidence="7 10" id="KW-0648">Protein biosynthesis</keyword>
<dbReference type="HAMAP" id="MF_01228">
    <property type="entry name" value="Met_tRNA_synth_type2"/>
    <property type="match status" value="1"/>
</dbReference>
<dbReference type="PANTHER" id="PTHR43326">
    <property type="entry name" value="METHIONYL-TRNA SYNTHETASE"/>
    <property type="match status" value="1"/>
</dbReference>
<comment type="function">
    <text evidence="1 10">Is required not only for elongation of protein synthesis but also for the initiation of all mRNA translation through initiator tRNA(fMet) aminoacylation.</text>
</comment>
<dbReference type="InterPro" id="IPR014758">
    <property type="entry name" value="Met-tRNA_synth"/>
</dbReference>
<dbReference type="InterPro" id="IPR041872">
    <property type="entry name" value="Anticodon_Met"/>
</dbReference>
<comment type="caution">
    <text evidence="10">Lacks conserved residue(s) required for the propagation of feature annotation.</text>
</comment>
<sequence>MTDRSPFFVTTAISYPNGAPHIGHAYESMATDAIARFQRLDGRDVFFLTGTDEHGQKMLQTARAEGIPVEDLAERNATRFRDMAAALGCSNDDFIRTTEPRHHEASREIWRRMAANGDIYKDSYSGWYSVRDEAYYQEGETELRADGVRYGPQGSPVEWVEEESYFFRLSAYQDRLLAHYEANPDFIGPDERRNEVVSFVSRGLKDLSISRTTFDWGVRVPDDERHVMYVWVDALTNYITGAGFPDENNPRWRYWPADLHVIGKDIVRFHAVYWPAFLMSAGIKLPKRVFAHGFLFNKGEKMSKSVGNVIDPFALIDHYGLDQVRYFFLREVPFGQDGNYSHEAIVNRINADLANDLGNLAQRSLSMIGKNCEAQLPEPGAFTPEDEAILGQADAMLAAAREAMSRQAIHQALSVVWACVAEANRYFASQEPWALKKSDPARMATVLYVTAEVIRQVAILAQPVIPTSAGKLLDLLAVPADARGFDRLGAGGRLAAGAELPKPEGVFPRYVEAEAPAGGAA</sequence>
<evidence type="ECO:0000313" key="13">
    <source>
        <dbReference type="EMBL" id="QGZ33202.1"/>
    </source>
</evidence>
<comment type="catalytic activity">
    <reaction evidence="9 10">
        <text>tRNA(Met) + L-methionine + ATP = L-methionyl-tRNA(Met) + AMP + diphosphate</text>
        <dbReference type="Rhea" id="RHEA:13481"/>
        <dbReference type="Rhea" id="RHEA-COMP:9667"/>
        <dbReference type="Rhea" id="RHEA-COMP:9698"/>
        <dbReference type="ChEBI" id="CHEBI:30616"/>
        <dbReference type="ChEBI" id="CHEBI:33019"/>
        <dbReference type="ChEBI" id="CHEBI:57844"/>
        <dbReference type="ChEBI" id="CHEBI:78442"/>
        <dbReference type="ChEBI" id="CHEBI:78530"/>
        <dbReference type="ChEBI" id="CHEBI:456215"/>
        <dbReference type="EC" id="6.1.1.10"/>
    </reaction>
</comment>
<gene>
    <name evidence="10" type="primary">metG</name>
    <name evidence="13" type="ORF">GH266_00975</name>
</gene>
<dbReference type="EMBL" id="CP046908">
    <property type="protein sequence ID" value="QGZ33202.1"/>
    <property type="molecule type" value="Genomic_DNA"/>
</dbReference>
<dbReference type="GO" id="GO:0004825">
    <property type="term" value="F:methionine-tRNA ligase activity"/>
    <property type="evidence" value="ECO:0007669"/>
    <property type="project" value="UniProtKB-UniRule"/>
</dbReference>
<evidence type="ECO:0000256" key="1">
    <source>
        <dbReference type="ARBA" id="ARBA00003314"/>
    </source>
</evidence>
<feature type="short sequence motif" description="'KMSKS' region" evidence="10">
    <location>
        <begin position="301"/>
        <end position="305"/>
    </location>
</feature>
<evidence type="ECO:0000313" key="14">
    <source>
        <dbReference type="Proteomes" id="UP000435648"/>
    </source>
</evidence>
<dbReference type="CDD" id="cd00814">
    <property type="entry name" value="MetRS_core"/>
    <property type="match status" value="1"/>
</dbReference>
<evidence type="ECO:0000256" key="9">
    <source>
        <dbReference type="ARBA" id="ARBA00047364"/>
    </source>
</evidence>
<dbReference type="FunFam" id="2.170.220.10:FF:000001">
    <property type="entry name" value="methionine--tRNA ligase, mitochondrial"/>
    <property type="match status" value="1"/>
</dbReference>
<dbReference type="KEGG" id="siw:GH266_00975"/>
<dbReference type="Gene3D" id="1.10.730.10">
    <property type="entry name" value="Isoleucyl-tRNA Synthetase, Domain 1"/>
    <property type="match status" value="1"/>
</dbReference>
<evidence type="ECO:0000256" key="6">
    <source>
        <dbReference type="ARBA" id="ARBA00022840"/>
    </source>
</evidence>
<dbReference type="Gene3D" id="3.40.50.620">
    <property type="entry name" value="HUPs"/>
    <property type="match status" value="1"/>
</dbReference>
<dbReference type="InterPro" id="IPR015413">
    <property type="entry name" value="Methionyl/Leucyl_tRNA_Synth"/>
</dbReference>
<dbReference type="PRINTS" id="PR01041">
    <property type="entry name" value="TRNASYNTHMET"/>
</dbReference>
<evidence type="ECO:0000259" key="11">
    <source>
        <dbReference type="Pfam" id="PF09334"/>
    </source>
</evidence>
<dbReference type="EC" id="6.1.1.10" evidence="10"/>
<dbReference type="NCBIfam" id="NF008900">
    <property type="entry name" value="PRK12267.1"/>
    <property type="match status" value="1"/>
</dbReference>
<proteinExistence type="inferred from homology"/>
<feature type="domain" description="Methionyl/Leucyl tRNA synthetase" evidence="11">
    <location>
        <begin position="8"/>
        <end position="364"/>
    </location>
</feature>
<protein>
    <recommendedName>
        <fullName evidence="10">Methionine--tRNA ligase</fullName>
        <ecNumber evidence="10">6.1.1.10</ecNumber>
    </recommendedName>
    <alternativeName>
        <fullName evidence="10">Methionyl-tRNA synthetase</fullName>
        <shortName evidence="10">MetRS</shortName>
    </alternativeName>
</protein>
<dbReference type="CDD" id="cd07957">
    <property type="entry name" value="Anticodon_Ia_Met"/>
    <property type="match status" value="1"/>
</dbReference>
<feature type="domain" description="Methionyl-tRNA synthetase anticodon-binding" evidence="12">
    <location>
        <begin position="376"/>
        <end position="511"/>
    </location>
</feature>
<dbReference type="RefSeq" id="WP_158192227.1">
    <property type="nucleotide sequence ID" value="NZ_CP046908.1"/>
</dbReference>
<keyword evidence="5 10" id="KW-0547">Nucleotide-binding</keyword>
<dbReference type="SUPFAM" id="SSF52374">
    <property type="entry name" value="Nucleotidylyl transferase"/>
    <property type="match status" value="1"/>
</dbReference>
<feature type="short sequence motif" description="'HIGH' region" evidence="10">
    <location>
        <begin position="14"/>
        <end position="24"/>
    </location>
</feature>
<dbReference type="Gene3D" id="2.170.220.10">
    <property type="match status" value="1"/>
</dbReference>
<dbReference type="PANTHER" id="PTHR43326:SF1">
    <property type="entry name" value="METHIONINE--TRNA LIGASE, MITOCHONDRIAL"/>
    <property type="match status" value="1"/>
</dbReference>
<dbReference type="Pfam" id="PF09334">
    <property type="entry name" value="tRNA-synt_1g"/>
    <property type="match status" value="1"/>
</dbReference>
<accession>A0A857C3L8</accession>
<comment type="subunit">
    <text evidence="10">Monomer.</text>
</comment>
<comment type="similarity">
    <text evidence="10">Belongs to the class-I aminoacyl-tRNA synthetase family. MetG type 2B subfamily.</text>
</comment>
<dbReference type="NCBIfam" id="TIGR00398">
    <property type="entry name" value="metG"/>
    <property type="match status" value="1"/>
</dbReference>
<reference evidence="13 14" key="1">
    <citation type="submission" date="2019-12" db="EMBL/GenBank/DDBJ databases">
        <title>The genome of Stappia indica PHM037.</title>
        <authorList>
            <person name="Kacar D."/>
            <person name="Galan B."/>
            <person name="Canedo L."/>
            <person name="Rodriguez P."/>
            <person name="de la Calle F."/>
            <person name="Garcia J.L."/>
        </authorList>
    </citation>
    <scope>NUCLEOTIDE SEQUENCE [LARGE SCALE GENOMIC DNA]</scope>
    <source>
        <strain evidence="13 14">PHM037</strain>
    </source>
</reference>
<dbReference type="Proteomes" id="UP000435648">
    <property type="component" value="Chromosome"/>
</dbReference>
<evidence type="ECO:0000256" key="8">
    <source>
        <dbReference type="ARBA" id="ARBA00023146"/>
    </source>
</evidence>
<evidence type="ECO:0000256" key="3">
    <source>
        <dbReference type="ARBA" id="ARBA00022490"/>
    </source>
</evidence>
<dbReference type="SUPFAM" id="SSF47323">
    <property type="entry name" value="Anticodon-binding domain of a subclass of class I aminoacyl-tRNA synthetases"/>
    <property type="match status" value="1"/>
</dbReference>
<evidence type="ECO:0000256" key="2">
    <source>
        <dbReference type="ARBA" id="ARBA00004496"/>
    </source>
</evidence>
<keyword evidence="3 10" id="KW-0963">Cytoplasm</keyword>
<dbReference type="GO" id="GO:0005524">
    <property type="term" value="F:ATP binding"/>
    <property type="evidence" value="ECO:0007669"/>
    <property type="project" value="UniProtKB-UniRule"/>
</dbReference>
<dbReference type="Pfam" id="PF19303">
    <property type="entry name" value="Anticodon_3"/>
    <property type="match status" value="1"/>
</dbReference>
<dbReference type="InterPro" id="IPR023457">
    <property type="entry name" value="Met-tRNA_synth_2"/>
</dbReference>
<keyword evidence="6 10" id="KW-0067">ATP-binding</keyword>